<dbReference type="AlphaFoldDB" id="A0A7Y4M0V0"/>
<comment type="caution">
    <text evidence="1">The sequence shown here is derived from an EMBL/GenBank/DDBJ whole genome shotgun (WGS) entry which is preliminary data.</text>
</comment>
<dbReference type="EMBL" id="JAAVLW010000002">
    <property type="protein sequence ID" value="NOJ46033.1"/>
    <property type="molecule type" value="Genomic_DNA"/>
</dbReference>
<evidence type="ECO:0000313" key="2">
    <source>
        <dbReference type="Proteomes" id="UP000528734"/>
    </source>
</evidence>
<proteinExistence type="predicted"/>
<dbReference type="Proteomes" id="UP000528734">
    <property type="component" value="Unassembled WGS sequence"/>
</dbReference>
<organism evidence="1 2">
    <name type="scientific">Bradyrhizobium archetypum</name>
    <dbReference type="NCBI Taxonomy" id="2721160"/>
    <lineage>
        <taxon>Bacteria</taxon>
        <taxon>Pseudomonadati</taxon>
        <taxon>Pseudomonadota</taxon>
        <taxon>Alphaproteobacteria</taxon>
        <taxon>Hyphomicrobiales</taxon>
        <taxon>Nitrobacteraceae</taxon>
        <taxon>Bradyrhizobium</taxon>
    </lineage>
</organism>
<protein>
    <submittedName>
        <fullName evidence="1">Uncharacterized protein</fullName>
    </submittedName>
</protein>
<dbReference type="RefSeq" id="WP_171708910.1">
    <property type="nucleotide sequence ID" value="NZ_JAAVLW010000002.1"/>
</dbReference>
<keyword evidence="2" id="KW-1185">Reference proteome</keyword>
<gene>
    <name evidence="1" type="ORF">HCN50_07180</name>
</gene>
<sequence length="136" mass="14959">MPGWWRRWCRCLTPEPATSPTKQRKNNDNGRNNTGYDPIVHFPLPPYLLAASTVTHHAGDRSFRVRTASRHHRELVVAPANLLEASVVTNAGRLAILCRVVALPVGVVLLGIDRGEGPAVLALPRLVLIGHPLERT</sequence>
<name>A0A7Y4M0V0_9BRAD</name>
<accession>A0A7Y4M0V0</accession>
<reference evidence="1 2" key="1">
    <citation type="submission" date="2020-03" db="EMBL/GenBank/DDBJ databases">
        <title>Bradyrhizobium diversity isolated from nodules of Muelleranthus trifoliolatus.</title>
        <authorList>
            <person name="Klepa M."/>
            <person name="Helene L."/>
            <person name="Hungria M."/>
        </authorList>
    </citation>
    <scope>NUCLEOTIDE SEQUENCE [LARGE SCALE GENOMIC DNA]</scope>
    <source>
        <strain evidence="1 2">WSM 1744</strain>
    </source>
</reference>
<evidence type="ECO:0000313" key="1">
    <source>
        <dbReference type="EMBL" id="NOJ46033.1"/>
    </source>
</evidence>